<organism evidence="1 2">
    <name type="scientific">Saccharomycopsis crataegensis</name>
    <dbReference type="NCBI Taxonomy" id="43959"/>
    <lineage>
        <taxon>Eukaryota</taxon>
        <taxon>Fungi</taxon>
        <taxon>Dikarya</taxon>
        <taxon>Ascomycota</taxon>
        <taxon>Saccharomycotina</taxon>
        <taxon>Saccharomycetes</taxon>
        <taxon>Saccharomycopsidaceae</taxon>
        <taxon>Saccharomycopsis</taxon>
    </lineage>
</organism>
<name>A0AAV5QVS8_9ASCO</name>
<dbReference type="Proteomes" id="UP001360560">
    <property type="component" value="Unassembled WGS sequence"/>
</dbReference>
<keyword evidence="2" id="KW-1185">Reference proteome</keyword>
<sequence length="80" mass="9010">MFSYSLNGVSVKSFSPTGYVKPSAIKAGAAEKLVVICRYLNYVVRALDIVYLEDYYLKANFFRSLVIFPISEEVNFLVGN</sequence>
<evidence type="ECO:0000313" key="2">
    <source>
        <dbReference type="Proteomes" id="UP001360560"/>
    </source>
</evidence>
<proteinExistence type="predicted"/>
<reference evidence="1 2" key="1">
    <citation type="journal article" date="2023" name="Elife">
        <title>Identification of key yeast species and microbe-microbe interactions impacting larval growth of Drosophila in the wild.</title>
        <authorList>
            <person name="Mure A."/>
            <person name="Sugiura Y."/>
            <person name="Maeda R."/>
            <person name="Honda K."/>
            <person name="Sakurai N."/>
            <person name="Takahashi Y."/>
            <person name="Watada M."/>
            <person name="Katoh T."/>
            <person name="Gotoh A."/>
            <person name="Gotoh Y."/>
            <person name="Taniguchi I."/>
            <person name="Nakamura K."/>
            <person name="Hayashi T."/>
            <person name="Katayama T."/>
            <person name="Uemura T."/>
            <person name="Hattori Y."/>
        </authorList>
    </citation>
    <scope>NUCLEOTIDE SEQUENCE [LARGE SCALE GENOMIC DNA]</scope>
    <source>
        <strain evidence="1 2">SC-9</strain>
    </source>
</reference>
<accession>A0AAV5QVS8</accession>
<dbReference type="AlphaFoldDB" id="A0AAV5QVS8"/>
<protein>
    <submittedName>
        <fullName evidence="1">Uncharacterized protein</fullName>
    </submittedName>
</protein>
<comment type="caution">
    <text evidence="1">The sequence shown here is derived from an EMBL/GenBank/DDBJ whole genome shotgun (WGS) entry which is preliminary data.</text>
</comment>
<dbReference type="RefSeq" id="XP_064856050.1">
    <property type="nucleotide sequence ID" value="XM_064999978.1"/>
</dbReference>
<gene>
    <name evidence="1" type="ORF">DASC09_063940</name>
</gene>
<dbReference type="EMBL" id="BTFZ01000020">
    <property type="protein sequence ID" value="GMM39055.1"/>
    <property type="molecule type" value="Genomic_DNA"/>
</dbReference>
<dbReference type="GeneID" id="90077043"/>
<evidence type="ECO:0000313" key="1">
    <source>
        <dbReference type="EMBL" id="GMM39055.1"/>
    </source>
</evidence>